<sequence>MSTIIYFVITWLFIFGLGKIEQRIDPKRCQRVVRRIAQPTEEIEVRA</sequence>
<gene>
    <name evidence="1" type="ordered locus">Awo_c34350</name>
</gene>
<dbReference type="AlphaFoldDB" id="H6LBN8"/>
<dbReference type="EMBL" id="CP002987">
    <property type="protein sequence ID" value="AFA50161.1"/>
    <property type="molecule type" value="Genomic_DNA"/>
</dbReference>
<proteinExistence type="predicted"/>
<dbReference type="STRING" id="931626.Awo_c34350"/>
<protein>
    <submittedName>
        <fullName evidence="1">Uncharacterized protein</fullName>
    </submittedName>
</protein>
<keyword evidence="2" id="KW-1185">Reference proteome</keyword>
<dbReference type="HOGENOM" id="CLU_3163405_0_0_9"/>
<evidence type="ECO:0000313" key="1">
    <source>
        <dbReference type="EMBL" id="AFA50161.1"/>
    </source>
</evidence>
<organism evidence="1 2">
    <name type="scientific">Acetobacterium woodii (strain ATCC 29683 / DSM 1030 / JCM 2381 / KCTC 1655 / WB1)</name>
    <dbReference type="NCBI Taxonomy" id="931626"/>
    <lineage>
        <taxon>Bacteria</taxon>
        <taxon>Bacillati</taxon>
        <taxon>Bacillota</taxon>
        <taxon>Clostridia</taxon>
        <taxon>Eubacteriales</taxon>
        <taxon>Eubacteriaceae</taxon>
        <taxon>Acetobacterium</taxon>
    </lineage>
</organism>
<dbReference type="Proteomes" id="UP000007177">
    <property type="component" value="Chromosome"/>
</dbReference>
<dbReference type="KEGG" id="awo:Awo_c34350"/>
<name>H6LBN8_ACEWD</name>
<reference evidence="2" key="1">
    <citation type="submission" date="2011-07" db="EMBL/GenBank/DDBJ databases">
        <title>Complete genome sequence of Acetobacterium woodii.</title>
        <authorList>
            <person name="Poehlein A."/>
            <person name="Schmidt S."/>
            <person name="Kaster A.-K."/>
            <person name="Goenrich M."/>
            <person name="Vollmers J."/>
            <person name="Thuermer A."/>
            <person name="Gottschalk G."/>
            <person name="Thauer R.K."/>
            <person name="Daniel R."/>
            <person name="Mueller V."/>
        </authorList>
    </citation>
    <scope>NUCLEOTIDE SEQUENCE [LARGE SCALE GENOMIC DNA]</scope>
    <source>
        <strain evidence="2">ATCC 29683 / DSM 1030 / JCM 2381 / KCTC 1655 / WB1</strain>
    </source>
</reference>
<accession>H6LBN8</accession>
<reference evidence="1 2" key="2">
    <citation type="journal article" date="2012" name="PLoS ONE">
        <title>An ancient pathway combining carbon dioxide fixation with the generation and utilization of a sodium ion gradient for ATP synthesis.</title>
        <authorList>
            <person name="Poehlein A."/>
            <person name="Schmidt S."/>
            <person name="Kaster A.K."/>
            <person name="Goenrich M."/>
            <person name="Vollmers J."/>
            <person name="Thurmer A."/>
            <person name="Bertsch J."/>
            <person name="Schuchmann K."/>
            <person name="Voigt B."/>
            <person name="Hecker M."/>
            <person name="Daniel R."/>
            <person name="Thauer R.K."/>
            <person name="Gottschalk G."/>
            <person name="Muller V."/>
        </authorList>
    </citation>
    <scope>NUCLEOTIDE SEQUENCE [LARGE SCALE GENOMIC DNA]</scope>
    <source>
        <strain evidence="2">ATCC 29683 / DSM 1030 / JCM 2381 / KCTC 1655 / WB1</strain>
    </source>
</reference>
<evidence type="ECO:0000313" key="2">
    <source>
        <dbReference type="Proteomes" id="UP000007177"/>
    </source>
</evidence>
<dbReference type="RefSeq" id="WP_014357754.1">
    <property type="nucleotide sequence ID" value="NC_016894.1"/>
</dbReference>